<evidence type="ECO:0000259" key="3">
    <source>
        <dbReference type="Pfam" id="PF14129"/>
    </source>
</evidence>
<protein>
    <recommendedName>
        <fullName evidence="3">DUF4296 domain-containing protein</fullName>
    </recommendedName>
</protein>
<reference evidence="4 5" key="1">
    <citation type="submission" date="2018-01" db="EMBL/GenBank/DDBJ databases">
        <title>A novel member of the phylum Bacteroidetes isolated from glacier ice.</title>
        <authorList>
            <person name="Liu Q."/>
            <person name="Xin Y.-H."/>
        </authorList>
    </citation>
    <scope>NUCLEOTIDE SEQUENCE [LARGE SCALE GENOMIC DNA]</scope>
    <source>
        <strain evidence="4 5">RB1R16</strain>
    </source>
</reference>
<dbReference type="Pfam" id="PF14129">
    <property type="entry name" value="DUF4296"/>
    <property type="match status" value="1"/>
</dbReference>
<name>A0A2S7SX96_9BACT</name>
<dbReference type="InterPro" id="IPR025381">
    <property type="entry name" value="DUF4296"/>
</dbReference>
<dbReference type="EMBL" id="PPSL01000002">
    <property type="protein sequence ID" value="PQJ11549.1"/>
    <property type="molecule type" value="Genomic_DNA"/>
</dbReference>
<evidence type="ECO:0000313" key="5">
    <source>
        <dbReference type="Proteomes" id="UP000239872"/>
    </source>
</evidence>
<gene>
    <name evidence="4" type="ORF">CJD36_007040</name>
</gene>
<keyword evidence="2" id="KW-0732">Signal</keyword>
<evidence type="ECO:0000256" key="2">
    <source>
        <dbReference type="SAM" id="SignalP"/>
    </source>
</evidence>
<organism evidence="4 5">
    <name type="scientific">Flavipsychrobacter stenotrophus</name>
    <dbReference type="NCBI Taxonomy" id="2077091"/>
    <lineage>
        <taxon>Bacteria</taxon>
        <taxon>Pseudomonadati</taxon>
        <taxon>Bacteroidota</taxon>
        <taxon>Chitinophagia</taxon>
        <taxon>Chitinophagales</taxon>
        <taxon>Chitinophagaceae</taxon>
        <taxon>Flavipsychrobacter</taxon>
    </lineage>
</organism>
<keyword evidence="5" id="KW-1185">Reference proteome</keyword>
<feature type="domain" description="DUF4296" evidence="3">
    <location>
        <begin position="27"/>
        <end position="105"/>
    </location>
</feature>
<feature type="compositionally biased region" description="Polar residues" evidence="1">
    <location>
        <begin position="131"/>
        <end position="145"/>
    </location>
</feature>
<comment type="caution">
    <text evidence="4">The sequence shown here is derived from an EMBL/GenBank/DDBJ whole genome shotgun (WGS) entry which is preliminary data.</text>
</comment>
<evidence type="ECO:0000313" key="4">
    <source>
        <dbReference type="EMBL" id="PQJ11549.1"/>
    </source>
</evidence>
<dbReference type="OrthoDB" id="678784at2"/>
<sequence length="153" mass="17155">MTKYLSSLLFIALLCPVFSCNKENDEHLPPVRMEQVMFDISIAESYSTKSRDNTNFGGVKNMDSLAEYYKDILAHHKITPDQFRQSLTWYKNHPDDMDSLYTHLTLRADQINAEESRKKKAAAPAVPPAVQTQTIAPSPSGTIKPQSGPAVKI</sequence>
<dbReference type="RefSeq" id="WP_105038429.1">
    <property type="nucleotide sequence ID" value="NZ_PPSL01000002.1"/>
</dbReference>
<feature type="region of interest" description="Disordered" evidence="1">
    <location>
        <begin position="115"/>
        <end position="153"/>
    </location>
</feature>
<evidence type="ECO:0000256" key="1">
    <source>
        <dbReference type="SAM" id="MobiDB-lite"/>
    </source>
</evidence>
<feature type="signal peptide" evidence="2">
    <location>
        <begin position="1"/>
        <end position="19"/>
    </location>
</feature>
<accession>A0A2S7SX96</accession>
<feature type="chain" id="PRO_5015652093" description="DUF4296 domain-containing protein" evidence="2">
    <location>
        <begin position="20"/>
        <end position="153"/>
    </location>
</feature>
<dbReference type="Proteomes" id="UP000239872">
    <property type="component" value="Unassembled WGS sequence"/>
</dbReference>
<proteinExistence type="predicted"/>
<dbReference type="AlphaFoldDB" id="A0A2S7SX96"/>